<proteinExistence type="predicted"/>
<dbReference type="EMBL" id="JACXVP010000001">
    <property type="protein sequence ID" value="KAG5630594.1"/>
    <property type="molecule type" value="Genomic_DNA"/>
</dbReference>
<name>A0A9J6B1Z7_SOLCO</name>
<evidence type="ECO:0000313" key="1">
    <source>
        <dbReference type="EMBL" id="KAG5630594.1"/>
    </source>
</evidence>
<gene>
    <name evidence="1" type="ORF">H5410_002311</name>
</gene>
<protein>
    <submittedName>
        <fullName evidence="1">Uncharacterized protein</fullName>
    </submittedName>
</protein>
<accession>A0A9J6B1Z7</accession>
<keyword evidence="2" id="KW-1185">Reference proteome</keyword>
<reference evidence="1 2" key="1">
    <citation type="submission" date="2020-09" db="EMBL/GenBank/DDBJ databases">
        <title>De no assembly of potato wild relative species, Solanum commersonii.</title>
        <authorList>
            <person name="Cho K."/>
        </authorList>
    </citation>
    <scope>NUCLEOTIDE SEQUENCE [LARGE SCALE GENOMIC DNA]</scope>
    <source>
        <strain evidence="1">LZ3.2</strain>
        <tissue evidence="1">Leaf</tissue>
    </source>
</reference>
<organism evidence="1 2">
    <name type="scientific">Solanum commersonii</name>
    <name type="common">Commerson's wild potato</name>
    <name type="synonym">Commerson's nightshade</name>
    <dbReference type="NCBI Taxonomy" id="4109"/>
    <lineage>
        <taxon>Eukaryota</taxon>
        <taxon>Viridiplantae</taxon>
        <taxon>Streptophyta</taxon>
        <taxon>Embryophyta</taxon>
        <taxon>Tracheophyta</taxon>
        <taxon>Spermatophyta</taxon>
        <taxon>Magnoliopsida</taxon>
        <taxon>eudicotyledons</taxon>
        <taxon>Gunneridae</taxon>
        <taxon>Pentapetalae</taxon>
        <taxon>asterids</taxon>
        <taxon>lamiids</taxon>
        <taxon>Solanales</taxon>
        <taxon>Solanaceae</taxon>
        <taxon>Solanoideae</taxon>
        <taxon>Solaneae</taxon>
        <taxon>Solanum</taxon>
    </lineage>
</organism>
<sequence length="138" mass="15141">MVPSLSVRRLLTYAGHGEEISCSITEGINAAGSSNTRSSEIEKLTQLAAQKAKKVEKEKGEIAQKHWAEIAPLQPLRQLSLSLSLWEWYEIMGRGSRRGTDAGALNTGNQLIVVSVINTGTPMLNAGRILLRRMISRK</sequence>
<evidence type="ECO:0000313" key="2">
    <source>
        <dbReference type="Proteomes" id="UP000824120"/>
    </source>
</evidence>
<dbReference type="Proteomes" id="UP000824120">
    <property type="component" value="Chromosome 1"/>
</dbReference>
<dbReference type="AlphaFoldDB" id="A0A9J6B1Z7"/>
<comment type="caution">
    <text evidence="1">The sequence shown here is derived from an EMBL/GenBank/DDBJ whole genome shotgun (WGS) entry which is preliminary data.</text>
</comment>